<evidence type="ECO:0000256" key="1">
    <source>
        <dbReference type="SAM" id="MobiDB-lite"/>
    </source>
</evidence>
<evidence type="ECO:0000313" key="3">
    <source>
        <dbReference type="Proteomes" id="UP000054226"/>
    </source>
</evidence>
<feature type="region of interest" description="Disordered" evidence="1">
    <location>
        <begin position="77"/>
        <end position="133"/>
    </location>
</feature>
<dbReference type="Proteomes" id="UP000054226">
    <property type="component" value="Unassembled WGS sequence"/>
</dbReference>
<keyword evidence="3" id="KW-1185">Reference proteome</keyword>
<protein>
    <submittedName>
        <fullName evidence="2">Uncharacterized protein</fullName>
    </submittedName>
</protein>
<organism evidence="2 3">
    <name type="scientific">Amycolatopsis decaplanina DSM 44594</name>
    <dbReference type="NCBI Taxonomy" id="1284240"/>
    <lineage>
        <taxon>Bacteria</taxon>
        <taxon>Bacillati</taxon>
        <taxon>Actinomycetota</taxon>
        <taxon>Actinomycetes</taxon>
        <taxon>Pseudonocardiales</taxon>
        <taxon>Pseudonocardiaceae</taxon>
        <taxon>Amycolatopsis</taxon>
    </lineage>
</organism>
<reference evidence="2 3" key="1">
    <citation type="journal article" date="2013" name="Genome Announc.">
        <title>Draft Genome Sequence of Amycolatopsis decaplanina Strain DSM 44594T.</title>
        <authorList>
            <person name="Kaur N."/>
            <person name="Kumar S."/>
            <person name="Bala M."/>
            <person name="Raghava G.P."/>
            <person name="Mayilraj S."/>
        </authorList>
    </citation>
    <scope>NUCLEOTIDE SEQUENCE [LARGE SCALE GENOMIC DNA]</scope>
    <source>
        <strain evidence="2 3">DSM 44594</strain>
    </source>
</reference>
<feature type="compositionally biased region" description="Basic and acidic residues" evidence="1">
    <location>
        <begin position="112"/>
        <end position="133"/>
    </location>
</feature>
<gene>
    <name evidence="2" type="ORF">H074_32759</name>
</gene>
<sequence>MCDRRVPSLARLSGEPFEPVDIDDLGIDSQPVTGGGELDQTVGRAAIPQPPPKPRNLGLQRLSGALGWVIAVQAIDQPLGGDDTPGVESQEREQPAQLRTAEGDQAPVRTAGFDRPENGELHAADSGPDRKFR</sequence>
<dbReference type="EMBL" id="AOHO01000075">
    <property type="protein sequence ID" value="EME52377.1"/>
    <property type="molecule type" value="Genomic_DNA"/>
</dbReference>
<proteinExistence type="predicted"/>
<dbReference type="AlphaFoldDB" id="M2YBX7"/>
<name>M2YBX7_9PSEU</name>
<feature type="region of interest" description="Disordered" evidence="1">
    <location>
        <begin position="1"/>
        <end position="56"/>
    </location>
</feature>
<evidence type="ECO:0000313" key="2">
    <source>
        <dbReference type="EMBL" id="EME52377.1"/>
    </source>
</evidence>
<comment type="caution">
    <text evidence="2">The sequence shown here is derived from an EMBL/GenBank/DDBJ whole genome shotgun (WGS) entry which is preliminary data.</text>
</comment>
<accession>M2YBX7</accession>